<dbReference type="Pfam" id="PF13715">
    <property type="entry name" value="CarbopepD_reg_2"/>
    <property type="match status" value="1"/>
</dbReference>
<evidence type="ECO:0000256" key="3">
    <source>
        <dbReference type="ARBA" id="ARBA00022496"/>
    </source>
</evidence>
<sequence>MKKKRTIASHVVVRCIYHMVLLLTCTLTGLSLTAQDINKKLNVNFKNATLQEVSAGLEKLSGYAFSYTAGSARDYGKNVTLSLNNVTITQVLEQLFQGSPLNYLIKGNMIYLRPNPAYHKPGAKGALKGRVVDFETSQPLIGATVQLAGTTYGVVTDEKGFYRLENVPAGNYDIVISYVGYKRDVLSRIAVDENKERSYDIKLQAGGSLKEVVVDAGPRKVRAVTHNTERQLLQEIRGATGVVSGISNEMISKTADRNAAEVVKRISGVTVMDDRFIVVRGMNERYNLTYLNGSIAPATELYSKAFAYDLLPSSIIDRILVYKSPVADLAADYAGAGVKIYTKNAMPVRHLDVGVQIAHRPGSTFTDINSYNGGKYDFLGFDDGSRKLPSFSPDYFNSSQTKTSVTQADMVKEFSPVLAYGSRKSSPDLQFFLNYYDAYQLGGKKQLYNLTSVTYTKETKFYDNYRQLGNTNAYNGPVDTTSVQNDADKNIVMNSRQTTEIGKINVMENLTLKLNDKHQFSFNNFFVNEGRRLTSINNSHGNSPEEIWKKYGINRDIILSFQQRMLYAGNLMGKHTLGASGKHDINWNLSYTFDRQDVPDLRIMHFYRRPTAIEAEDYGFTSPVTGFGGMMARLFIRNQENVYNASVDYTWQLHPKFTLKAGTFQLYKLRQVGRRVFWVNRGGLSAGNMFVQPNNDPEMGWLNDWGHNDWNIQSYRQQDLPKLWNTANFRDDNTGLKIYDLTTPVDAYTASEQNNAFYAMADGKILGDKLTLNAGVRVEYDRQYLSGAIEYSGVIASIPVDKRKTMVLPSFNVSFRPDSLFVVRAGYGRTLNRPEFREITPYNDYDYQSNEFIWGNPKTVTATIDNYDLRFEFYPNSRAHNEVFNLGVFYKHLKDPIERFRKDVNTARYNDSYYNTTITFGNAVSAEIYGVELEVKKSLSFIPGALFRNLSVMVNGTLVKSTTIERVQNEIYWDTATVSGTPLQGQSPYVLNAGMFYENPGWGTKIGLVYNVSGPRIYTKSVFISPKYEDYAKRIRPDLLEVPRHLLDLSVTQRIVKSLQAKFSIQNLLAEPVRIVEDYGRDQRYDKEKQVLGRDGKLVYKGDNIFNSYNPGRYFILSLSYAF</sequence>
<protein>
    <submittedName>
        <fullName evidence="9">TonB-dependent receptor</fullName>
    </submittedName>
</protein>
<dbReference type="InterPro" id="IPR036942">
    <property type="entry name" value="Beta-barrel_TonB_sf"/>
</dbReference>
<dbReference type="SUPFAM" id="SSF56935">
    <property type="entry name" value="Porins"/>
    <property type="match status" value="1"/>
</dbReference>
<comment type="similarity">
    <text evidence="7">Belongs to the TonB-dependent receptor family.</text>
</comment>
<evidence type="ECO:0000256" key="4">
    <source>
        <dbReference type="ARBA" id="ARBA00023004"/>
    </source>
</evidence>
<evidence type="ECO:0000256" key="5">
    <source>
        <dbReference type="ARBA" id="ARBA00023136"/>
    </source>
</evidence>
<keyword evidence="5 7" id="KW-0472">Membrane</keyword>
<dbReference type="Pfam" id="PF07660">
    <property type="entry name" value="STN"/>
    <property type="match status" value="1"/>
</dbReference>
<dbReference type="AlphaFoldDB" id="A0A848GRQ4"/>
<evidence type="ECO:0000256" key="2">
    <source>
        <dbReference type="ARBA" id="ARBA00022448"/>
    </source>
</evidence>
<feature type="domain" description="Secretin/TonB short N-terminal" evidence="8">
    <location>
        <begin position="63"/>
        <end position="115"/>
    </location>
</feature>
<dbReference type="SMART" id="SM00965">
    <property type="entry name" value="STN"/>
    <property type="match status" value="1"/>
</dbReference>
<dbReference type="EMBL" id="JABBGC010000003">
    <property type="protein sequence ID" value="NML41074.1"/>
    <property type="molecule type" value="Genomic_DNA"/>
</dbReference>
<evidence type="ECO:0000313" key="9">
    <source>
        <dbReference type="EMBL" id="NML41074.1"/>
    </source>
</evidence>
<dbReference type="Proteomes" id="UP000583266">
    <property type="component" value="Unassembled WGS sequence"/>
</dbReference>
<keyword evidence="2" id="KW-0813">Transport</keyword>
<dbReference type="Gene3D" id="2.40.170.20">
    <property type="entry name" value="TonB-dependent receptor, beta-barrel domain"/>
    <property type="match status" value="1"/>
</dbReference>
<organism evidence="9 10">
    <name type="scientific">Chitinophaga fulva</name>
    <dbReference type="NCBI Taxonomy" id="2728842"/>
    <lineage>
        <taxon>Bacteria</taxon>
        <taxon>Pseudomonadati</taxon>
        <taxon>Bacteroidota</taxon>
        <taxon>Chitinophagia</taxon>
        <taxon>Chitinophagales</taxon>
        <taxon>Chitinophagaceae</taxon>
        <taxon>Chitinophaga</taxon>
    </lineage>
</organism>
<dbReference type="GO" id="GO:0009279">
    <property type="term" value="C:cell outer membrane"/>
    <property type="evidence" value="ECO:0007669"/>
    <property type="project" value="UniProtKB-SubCell"/>
</dbReference>
<dbReference type="InterPro" id="IPR012910">
    <property type="entry name" value="Plug_dom"/>
</dbReference>
<name>A0A848GRQ4_9BACT</name>
<dbReference type="InterPro" id="IPR008969">
    <property type="entry name" value="CarboxyPept-like_regulatory"/>
</dbReference>
<dbReference type="Gene3D" id="2.60.40.1120">
    <property type="entry name" value="Carboxypeptidase-like, regulatory domain"/>
    <property type="match status" value="1"/>
</dbReference>
<dbReference type="InterPro" id="IPR011662">
    <property type="entry name" value="Secretin/TonB_short_N"/>
</dbReference>
<keyword evidence="3" id="KW-0410">Iron transport</keyword>
<dbReference type="Pfam" id="PF00593">
    <property type="entry name" value="TonB_dep_Rec_b-barrel"/>
    <property type="match status" value="1"/>
</dbReference>
<keyword evidence="3" id="KW-0406">Ion transport</keyword>
<evidence type="ECO:0000256" key="1">
    <source>
        <dbReference type="ARBA" id="ARBA00004442"/>
    </source>
</evidence>
<dbReference type="Gene3D" id="3.55.50.30">
    <property type="match status" value="1"/>
</dbReference>
<accession>A0A848GRQ4</accession>
<keyword evidence="7" id="KW-0798">TonB box</keyword>
<evidence type="ECO:0000313" key="10">
    <source>
        <dbReference type="Proteomes" id="UP000583266"/>
    </source>
</evidence>
<comment type="subcellular location">
    <subcellularLocation>
        <location evidence="1 7">Cell outer membrane</location>
    </subcellularLocation>
</comment>
<keyword evidence="10" id="KW-1185">Reference proteome</keyword>
<proteinExistence type="inferred from homology"/>
<dbReference type="RefSeq" id="WP_169228132.1">
    <property type="nucleotide sequence ID" value="NZ_JABBGC010000003.1"/>
</dbReference>
<dbReference type="PANTHER" id="PTHR40980">
    <property type="entry name" value="PLUG DOMAIN-CONTAINING PROTEIN"/>
    <property type="match status" value="1"/>
</dbReference>
<comment type="caution">
    <text evidence="9">The sequence shown here is derived from an EMBL/GenBank/DDBJ whole genome shotgun (WGS) entry which is preliminary data.</text>
</comment>
<evidence type="ECO:0000256" key="7">
    <source>
        <dbReference type="RuleBase" id="RU003357"/>
    </source>
</evidence>
<keyword evidence="9" id="KW-0675">Receptor</keyword>
<reference evidence="9 10" key="1">
    <citation type="submission" date="2020-04" db="EMBL/GenBank/DDBJ databases">
        <title>Chitinophaga sp. G-6-1-13 sp. nov., isolated from soil.</title>
        <authorList>
            <person name="Dahal R.H."/>
            <person name="Chaudhary D.K."/>
        </authorList>
    </citation>
    <scope>NUCLEOTIDE SEQUENCE [LARGE SCALE GENOMIC DNA]</scope>
    <source>
        <strain evidence="9 10">G-6-1-13</strain>
    </source>
</reference>
<dbReference type="Pfam" id="PF07715">
    <property type="entry name" value="Plug"/>
    <property type="match status" value="1"/>
</dbReference>
<dbReference type="GO" id="GO:0006826">
    <property type="term" value="P:iron ion transport"/>
    <property type="evidence" value="ECO:0007669"/>
    <property type="project" value="UniProtKB-KW"/>
</dbReference>
<dbReference type="Gene3D" id="2.170.130.10">
    <property type="entry name" value="TonB-dependent receptor, plug domain"/>
    <property type="match status" value="1"/>
</dbReference>
<dbReference type="InterPro" id="IPR037066">
    <property type="entry name" value="Plug_dom_sf"/>
</dbReference>
<evidence type="ECO:0000259" key="8">
    <source>
        <dbReference type="SMART" id="SM00965"/>
    </source>
</evidence>
<dbReference type="InterPro" id="IPR000531">
    <property type="entry name" value="Beta-barrel_TonB"/>
</dbReference>
<dbReference type="SUPFAM" id="SSF49464">
    <property type="entry name" value="Carboxypeptidase regulatory domain-like"/>
    <property type="match status" value="1"/>
</dbReference>
<evidence type="ECO:0000256" key="6">
    <source>
        <dbReference type="ARBA" id="ARBA00023237"/>
    </source>
</evidence>
<keyword evidence="6" id="KW-0998">Cell outer membrane</keyword>
<keyword evidence="4" id="KW-0408">Iron</keyword>
<gene>
    <name evidence="9" type="ORF">HHL17_28025</name>
</gene>
<dbReference type="PANTHER" id="PTHR40980:SF4">
    <property type="entry name" value="TONB-DEPENDENT RECEPTOR-LIKE BETA-BARREL DOMAIN-CONTAINING PROTEIN"/>
    <property type="match status" value="1"/>
</dbReference>